<dbReference type="EMBL" id="SRLO01000190">
    <property type="protein sequence ID" value="TNN68414.1"/>
    <property type="molecule type" value="Genomic_DNA"/>
</dbReference>
<evidence type="ECO:0000313" key="2">
    <source>
        <dbReference type="Proteomes" id="UP000314294"/>
    </source>
</evidence>
<keyword evidence="2" id="KW-1185">Reference proteome</keyword>
<protein>
    <submittedName>
        <fullName evidence="1">Uncharacterized protein</fullName>
    </submittedName>
</protein>
<reference evidence="1 2" key="1">
    <citation type="submission" date="2019-03" db="EMBL/GenBank/DDBJ databases">
        <title>First draft genome of Liparis tanakae, snailfish: a comprehensive survey of snailfish specific genes.</title>
        <authorList>
            <person name="Kim W."/>
            <person name="Song I."/>
            <person name="Jeong J.-H."/>
            <person name="Kim D."/>
            <person name="Kim S."/>
            <person name="Ryu S."/>
            <person name="Song J.Y."/>
            <person name="Lee S.K."/>
        </authorList>
    </citation>
    <scope>NUCLEOTIDE SEQUENCE [LARGE SCALE GENOMIC DNA]</scope>
    <source>
        <tissue evidence="1">Muscle</tissue>
    </source>
</reference>
<name>A0A4Z2HTU5_9TELE</name>
<comment type="caution">
    <text evidence="1">The sequence shown here is derived from an EMBL/GenBank/DDBJ whole genome shotgun (WGS) entry which is preliminary data.</text>
</comment>
<sequence length="79" mass="9020">MLRHLHLKESQLPPSPISTSHFIPDTLTQQNSKFFHLGSFSSAVLLMWASILKLLDCRVAARRAQSDISWFSPGRITIW</sequence>
<dbReference type="Proteomes" id="UP000314294">
    <property type="component" value="Unassembled WGS sequence"/>
</dbReference>
<accession>A0A4Z2HTU5</accession>
<organism evidence="1 2">
    <name type="scientific">Liparis tanakae</name>
    <name type="common">Tanaka's snailfish</name>
    <dbReference type="NCBI Taxonomy" id="230148"/>
    <lineage>
        <taxon>Eukaryota</taxon>
        <taxon>Metazoa</taxon>
        <taxon>Chordata</taxon>
        <taxon>Craniata</taxon>
        <taxon>Vertebrata</taxon>
        <taxon>Euteleostomi</taxon>
        <taxon>Actinopterygii</taxon>
        <taxon>Neopterygii</taxon>
        <taxon>Teleostei</taxon>
        <taxon>Neoteleostei</taxon>
        <taxon>Acanthomorphata</taxon>
        <taxon>Eupercaria</taxon>
        <taxon>Perciformes</taxon>
        <taxon>Cottioidei</taxon>
        <taxon>Cottales</taxon>
        <taxon>Liparidae</taxon>
        <taxon>Liparis</taxon>
    </lineage>
</organism>
<proteinExistence type="predicted"/>
<gene>
    <name evidence="1" type="ORF">EYF80_021335</name>
</gene>
<dbReference type="AlphaFoldDB" id="A0A4Z2HTU5"/>
<evidence type="ECO:0000313" key="1">
    <source>
        <dbReference type="EMBL" id="TNN68414.1"/>
    </source>
</evidence>